<gene>
    <name evidence="1" type="ORF">CLG96_16390</name>
</gene>
<evidence type="ECO:0000313" key="2">
    <source>
        <dbReference type="Proteomes" id="UP000244162"/>
    </source>
</evidence>
<name>A0A2T5FTX1_9SPHN</name>
<sequence length="64" mass="6945">MLAMLRLGCIETVMSAPRKRSGRLSFQPSTEQPALGPLKKIIGHKHWFDGLSLNRPGIAGSLSS</sequence>
<accession>A0A2T5FTX1</accession>
<protein>
    <submittedName>
        <fullName evidence="1">Uncharacterized protein</fullName>
    </submittedName>
</protein>
<comment type="caution">
    <text evidence="1">The sequence shown here is derived from an EMBL/GenBank/DDBJ whole genome shotgun (WGS) entry which is preliminary data.</text>
</comment>
<proteinExistence type="predicted"/>
<reference evidence="1 2" key="1">
    <citation type="submission" date="2017-09" db="EMBL/GenBank/DDBJ databases">
        <title>Sphingomonas panjinensis sp.nov., isolated from oil-contaminated soil.</title>
        <authorList>
            <person name="Wang L."/>
            <person name="Chen L."/>
        </authorList>
    </citation>
    <scope>NUCLEOTIDE SEQUENCE [LARGE SCALE GENOMIC DNA]</scope>
    <source>
        <strain evidence="1 2">FW-11</strain>
    </source>
</reference>
<dbReference type="EMBL" id="NWBU01000017">
    <property type="protein sequence ID" value="PTQ07737.1"/>
    <property type="molecule type" value="Genomic_DNA"/>
</dbReference>
<dbReference type="Proteomes" id="UP000244162">
    <property type="component" value="Unassembled WGS sequence"/>
</dbReference>
<evidence type="ECO:0000313" key="1">
    <source>
        <dbReference type="EMBL" id="PTQ07737.1"/>
    </source>
</evidence>
<keyword evidence="2" id="KW-1185">Reference proteome</keyword>
<dbReference type="AlphaFoldDB" id="A0A2T5FTX1"/>
<organism evidence="1 2">
    <name type="scientific">Sphingomonas oleivorans</name>
    <dbReference type="NCBI Taxonomy" id="1735121"/>
    <lineage>
        <taxon>Bacteria</taxon>
        <taxon>Pseudomonadati</taxon>
        <taxon>Pseudomonadota</taxon>
        <taxon>Alphaproteobacteria</taxon>
        <taxon>Sphingomonadales</taxon>
        <taxon>Sphingomonadaceae</taxon>
        <taxon>Sphingomonas</taxon>
    </lineage>
</organism>